<keyword evidence="4" id="KW-1185">Reference proteome</keyword>
<name>A0ABU9VM29_9BACI</name>
<organism evidence="3 4">
    <name type="scientific">Alkalicoccobacillus gibsonii</name>
    <dbReference type="NCBI Taxonomy" id="79881"/>
    <lineage>
        <taxon>Bacteria</taxon>
        <taxon>Bacillati</taxon>
        <taxon>Bacillota</taxon>
        <taxon>Bacilli</taxon>
        <taxon>Bacillales</taxon>
        <taxon>Bacillaceae</taxon>
        <taxon>Alkalicoccobacillus</taxon>
    </lineage>
</organism>
<dbReference type="PANTHER" id="PTHR40516">
    <property type="entry name" value="ANTITOXIN CHPS-RELATED"/>
    <property type="match status" value="1"/>
</dbReference>
<dbReference type="Proteomes" id="UP001418796">
    <property type="component" value="Unassembled WGS sequence"/>
</dbReference>
<gene>
    <name evidence="3" type="ORF">MKY91_17170</name>
</gene>
<keyword evidence="3" id="KW-0238">DNA-binding</keyword>
<dbReference type="InterPro" id="IPR037914">
    <property type="entry name" value="SpoVT-AbrB_sf"/>
</dbReference>
<dbReference type="GO" id="GO:0003677">
    <property type="term" value="F:DNA binding"/>
    <property type="evidence" value="ECO:0007669"/>
    <property type="project" value="UniProtKB-KW"/>
</dbReference>
<dbReference type="SMART" id="SM00966">
    <property type="entry name" value="SpoVT_AbrB"/>
    <property type="match status" value="1"/>
</dbReference>
<dbReference type="Pfam" id="PF04014">
    <property type="entry name" value="MazE_antitoxin"/>
    <property type="match status" value="1"/>
</dbReference>
<dbReference type="InterPro" id="IPR007159">
    <property type="entry name" value="SpoVT-AbrB_dom"/>
</dbReference>
<feature type="domain" description="SpoVT-AbrB" evidence="2">
    <location>
        <begin position="27"/>
        <end position="72"/>
    </location>
</feature>
<comment type="caution">
    <text evidence="3">The sequence shown here is derived from an EMBL/GenBank/DDBJ whole genome shotgun (WGS) entry which is preliminary data.</text>
</comment>
<accession>A0ABU9VM29</accession>
<dbReference type="EMBL" id="JBCITK010000001">
    <property type="protein sequence ID" value="MEN0644889.1"/>
    <property type="molecule type" value="Genomic_DNA"/>
</dbReference>
<evidence type="ECO:0000259" key="2">
    <source>
        <dbReference type="SMART" id="SM00966"/>
    </source>
</evidence>
<dbReference type="InterPro" id="IPR039052">
    <property type="entry name" value="Antitox_PemI-like"/>
</dbReference>
<dbReference type="PANTHER" id="PTHR40516:SF1">
    <property type="entry name" value="ANTITOXIN CHPS-RELATED"/>
    <property type="match status" value="1"/>
</dbReference>
<feature type="compositionally biased region" description="Basic and acidic residues" evidence="1">
    <location>
        <begin position="1"/>
        <end position="12"/>
    </location>
</feature>
<evidence type="ECO:0000313" key="4">
    <source>
        <dbReference type="Proteomes" id="UP001418796"/>
    </source>
</evidence>
<evidence type="ECO:0000313" key="3">
    <source>
        <dbReference type="EMBL" id="MEN0644889.1"/>
    </source>
</evidence>
<dbReference type="Gene3D" id="2.10.260.10">
    <property type="match status" value="1"/>
</dbReference>
<proteinExistence type="predicted"/>
<dbReference type="SUPFAM" id="SSF89447">
    <property type="entry name" value="AbrB/MazE/MraZ-like"/>
    <property type="match status" value="1"/>
</dbReference>
<evidence type="ECO:0000256" key="1">
    <source>
        <dbReference type="SAM" id="MobiDB-lite"/>
    </source>
</evidence>
<sequence length="100" mass="11588">MSDKSQGRKEMRMMNATQPSKESTVLQKWGNSSGVRIPASFKKILDIENGTILDLELVNNTIVIRKARKKQTLDELLEKYDPEKEHKELNWGKPEGDEMW</sequence>
<feature type="region of interest" description="Disordered" evidence="1">
    <location>
        <begin position="1"/>
        <end position="27"/>
    </location>
</feature>
<feature type="compositionally biased region" description="Polar residues" evidence="1">
    <location>
        <begin position="15"/>
        <end position="27"/>
    </location>
</feature>
<reference evidence="3 4" key="1">
    <citation type="submission" date="2024-03" db="EMBL/GenBank/DDBJ databases">
        <title>Bacilli Hybrid Assemblies.</title>
        <authorList>
            <person name="Kovac J."/>
        </authorList>
    </citation>
    <scope>NUCLEOTIDE SEQUENCE [LARGE SCALE GENOMIC DNA]</scope>
    <source>
        <strain evidence="3 4">FSL R7-0666</strain>
    </source>
</reference>
<dbReference type="RefSeq" id="WP_343131505.1">
    <property type="nucleotide sequence ID" value="NZ_JBCITK010000001.1"/>
</dbReference>
<protein>
    <submittedName>
        <fullName evidence="3">AbrB/MazE/SpoVT family DNA-binding domain-containing protein</fullName>
    </submittedName>
</protein>